<keyword evidence="2" id="KW-1185">Reference proteome</keyword>
<dbReference type="Proteomes" id="UP001596154">
    <property type="component" value="Unassembled WGS sequence"/>
</dbReference>
<name>A0ABW0V1X6_9ACTN</name>
<accession>A0ABW0V1X6</accession>
<evidence type="ECO:0000313" key="2">
    <source>
        <dbReference type="Proteomes" id="UP001596154"/>
    </source>
</evidence>
<protein>
    <submittedName>
        <fullName evidence="1">Uncharacterized protein</fullName>
    </submittedName>
</protein>
<dbReference type="RefSeq" id="WP_381030125.1">
    <property type="nucleotide sequence ID" value="NZ_JBHSNY010000015.1"/>
</dbReference>
<reference evidence="2" key="1">
    <citation type="journal article" date="2019" name="Int. J. Syst. Evol. Microbiol.">
        <title>The Global Catalogue of Microorganisms (GCM) 10K type strain sequencing project: providing services to taxonomists for standard genome sequencing and annotation.</title>
        <authorList>
            <consortium name="The Broad Institute Genomics Platform"/>
            <consortium name="The Broad Institute Genome Sequencing Center for Infectious Disease"/>
            <person name="Wu L."/>
            <person name="Ma J."/>
        </authorList>
    </citation>
    <scope>NUCLEOTIDE SEQUENCE [LARGE SCALE GENOMIC DNA]</scope>
    <source>
        <strain evidence="2">CGMCC 4.7248</strain>
    </source>
</reference>
<organism evidence="1 2">
    <name type="scientific">Streptomyces bullii</name>
    <dbReference type="NCBI Taxonomy" id="349910"/>
    <lineage>
        <taxon>Bacteria</taxon>
        <taxon>Bacillati</taxon>
        <taxon>Actinomycetota</taxon>
        <taxon>Actinomycetes</taxon>
        <taxon>Kitasatosporales</taxon>
        <taxon>Streptomycetaceae</taxon>
        <taxon>Streptomyces</taxon>
    </lineage>
</organism>
<dbReference type="EMBL" id="JBHSNY010000015">
    <property type="protein sequence ID" value="MFC5638809.1"/>
    <property type="molecule type" value="Genomic_DNA"/>
</dbReference>
<gene>
    <name evidence="1" type="ORF">ACFPZJ_34630</name>
</gene>
<evidence type="ECO:0000313" key="1">
    <source>
        <dbReference type="EMBL" id="MFC5638809.1"/>
    </source>
</evidence>
<proteinExistence type="predicted"/>
<comment type="caution">
    <text evidence="1">The sequence shown here is derived from an EMBL/GenBank/DDBJ whole genome shotgun (WGS) entry which is preliminary data.</text>
</comment>
<sequence>MPPAAEERLAERGMTVLPDVVVNVGTYASRWTLFGDVAPAPGGVGVQRRSMREPVELMLDRAAADGTTPRPAAHSPVDDRLPLIAEHYGCHW</sequence>